<evidence type="ECO:0000313" key="1">
    <source>
        <dbReference type="EMBL" id="KAG5167222.1"/>
    </source>
</evidence>
<reference evidence="1" key="1">
    <citation type="submission" date="2021-02" db="EMBL/GenBank/DDBJ databases">
        <title>Psilocybe cubensis genome.</title>
        <authorList>
            <person name="Mckernan K.J."/>
            <person name="Crawford S."/>
            <person name="Trippe A."/>
            <person name="Kane L.T."/>
            <person name="Mclaughlin S."/>
        </authorList>
    </citation>
    <scope>NUCLEOTIDE SEQUENCE [LARGE SCALE GENOMIC DNA]</scope>
    <source>
        <strain evidence="1">MGC-MH-2018</strain>
    </source>
</reference>
<organism evidence="1">
    <name type="scientific">Psilocybe cubensis</name>
    <name type="common">Psychedelic mushroom</name>
    <name type="synonym">Stropharia cubensis</name>
    <dbReference type="NCBI Taxonomy" id="181762"/>
    <lineage>
        <taxon>Eukaryota</taxon>
        <taxon>Fungi</taxon>
        <taxon>Dikarya</taxon>
        <taxon>Basidiomycota</taxon>
        <taxon>Agaricomycotina</taxon>
        <taxon>Agaricomycetes</taxon>
        <taxon>Agaricomycetidae</taxon>
        <taxon>Agaricales</taxon>
        <taxon>Agaricineae</taxon>
        <taxon>Strophariaceae</taxon>
        <taxon>Psilocybe</taxon>
    </lineage>
</organism>
<protein>
    <submittedName>
        <fullName evidence="1">Uncharacterized protein</fullName>
    </submittedName>
</protein>
<comment type="caution">
    <text evidence="1">The sequence shown here is derived from an EMBL/GenBank/DDBJ whole genome shotgun (WGS) entry which is preliminary data.</text>
</comment>
<gene>
    <name evidence="1" type="ORF">JR316_007565</name>
</gene>
<name>A0A8H8CI42_PSICU</name>
<accession>A0A8H8CI42</accession>
<sequence>MPPIDSATEIPEERYDVDHDYSKKSDKGNVVPKARFARRRTHNEQLLVSCCGIINARATMFGAESVSGADDFLKSVFPNPLDCANVLFYDSNCQLQRYLIARKDNYFQHVIMPVDVFHFKSKHKVTDEFCQKHCNPAKWNELVGEDGKWIFNSSAAEQVNAWLGGYLAIVRDMLAHNYDFFLDEMIMRRNKLVLGRLLESGHVPYIVPSYDEYP</sequence>
<dbReference type="AlphaFoldDB" id="A0A8H8CI42"/>
<proteinExistence type="predicted"/>
<dbReference type="EMBL" id="JAFIQS010000007">
    <property type="protein sequence ID" value="KAG5167222.1"/>
    <property type="molecule type" value="Genomic_DNA"/>
</dbReference>